<dbReference type="SUPFAM" id="SSF81606">
    <property type="entry name" value="PP2C-like"/>
    <property type="match status" value="1"/>
</dbReference>
<dbReference type="EMBL" id="JAUJYO010000006">
    <property type="protein sequence ID" value="KAK1314681.1"/>
    <property type="molecule type" value="Genomic_DNA"/>
</dbReference>
<dbReference type="GO" id="GO:0046872">
    <property type="term" value="F:metal ion binding"/>
    <property type="evidence" value="ECO:0007669"/>
    <property type="project" value="UniProtKB-UniRule"/>
</dbReference>
<comment type="cofactor">
    <cofactor evidence="3">
        <name>Mg(2+)</name>
        <dbReference type="ChEBI" id="CHEBI:18420"/>
    </cofactor>
</comment>
<dbReference type="SMART" id="SM00332">
    <property type="entry name" value="PP2Cc"/>
    <property type="match status" value="1"/>
</dbReference>
<evidence type="ECO:0000256" key="1">
    <source>
        <dbReference type="ARBA" id="ARBA00047761"/>
    </source>
</evidence>
<evidence type="ECO:0000259" key="5">
    <source>
        <dbReference type="PROSITE" id="PS51746"/>
    </source>
</evidence>
<dbReference type="GO" id="GO:0004722">
    <property type="term" value="F:protein serine/threonine phosphatase activity"/>
    <property type="evidence" value="ECO:0007669"/>
    <property type="project" value="UniProtKB-EC"/>
</dbReference>
<gene>
    <name evidence="6" type="primary">BIPP2C1</name>
    <name evidence="6" type="ORF">QJS10_CPA06g00624</name>
</gene>
<dbReference type="Proteomes" id="UP001180020">
    <property type="component" value="Unassembled WGS sequence"/>
</dbReference>
<dbReference type="SMART" id="SM00331">
    <property type="entry name" value="PP2C_SIG"/>
    <property type="match status" value="1"/>
</dbReference>
<evidence type="ECO:0000313" key="7">
    <source>
        <dbReference type="Proteomes" id="UP001180020"/>
    </source>
</evidence>
<dbReference type="Pfam" id="PF00481">
    <property type="entry name" value="PP2C"/>
    <property type="match status" value="2"/>
</dbReference>
<comment type="catalytic activity">
    <reaction evidence="1 3">
        <text>O-phospho-L-seryl-[protein] + H2O = L-seryl-[protein] + phosphate</text>
        <dbReference type="Rhea" id="RHEA:20629"/>
        <dbReference type="Rhea" id="RHEA-COMP:9863"/>
        <dbReference type="Rhea" id="RHEA-COMP:11604"/>
        <dbReference type="ChEBI" id="CHEBI:15377"/>
        <dbReference type="ChEBI" id="CHEBI:29999"/>
        <dbReference type="ChEBI" id="CHEBI:43474"/>
        <dbReference type="ChEBI" id="CHEBI:83421"/>
        <dbReference type="EC" id="3.1.3.16"/>
    </reaction>
</comment>
<keyword evidence="3" id="KW-0479">Metal-binding</keyword>
<reference evidence="6" key="1">
    <citation type="journal article" date="2023" name="Nat. Commun.">
        <title>Diploid and tetraploid genomes of Acorus and the evolution of monocots.</title>
        <authorList>
            <person name="Ma L."/>
            <person name="Liu K.W."/>
            <person name="Li Z."/>
            <person name="Hsiao Y.Y."/>
            <person name="Qi Y."/>
            <person name="Fu T."/>
            <person name="Tang G.D."/>
            <person name="Zhang D."/>
            <person name="Sun W.H."/>
            <person name="Liu D.K."/>
            <person name="Li Y."/>
            <person name="Chen G.Z."/>
            <person name="Liu X.D."/>
            <person name="Liao X.Y."/>
            <person name="Jiang Y.T."/>
            <person name="Yu X."/>
            <person name="Hao Y."/>
            <person name="Huang J."/>
            <person name="Zhao X.W."/>
            <person name="Ke S."/>
            <person name="Chen Y.Y."/>
            <person name="Wu W.L."/>
            <person name="Hsu J.L."/>
            <person name="Lin Y.F."/>
            <person name="Huang M.D."/>
            <person name="Li C.Y."/>
            <person name="Huang L."/>
            <person name="Wang Z.W."/>
            <person name="Zhao X."/>
            <person name="Zhong W.Y."/>
            <person name="Peng D.H."/>
            <person name="Ahmad S."/>
            <person name="Lan S."/>
            <person name="Zhang J.S."/>
            <person name="Tsai W.C."/>
            <person name="Van de Peer Y."/>
            <person name="Liu Z.J."/>
        </authorList>
    </citation>
    <scope>NUCLEOTIDE SEQUENCE</scope>
    <source>
        <strain evidence="6">CP</strain>
    </source>
</reference>
<name>A0AAV9EMJ2_ACOCL</name>
<keyword evidence="3" id="KW-0378">Hydrolase</keyword>
<comment type="cofactor">
    <cofactor evidence="3">
        <name>Mn(2+)</name>
        <dbReference type="ChEBI" id="CHEBI:29035"/>
    </cofactor>
</comment>
<dbReference type="InterPro" id="IPR001932">
    <property type="entry name" value="PPM-type_phosphatase-like_dom"/>
</dbReference>
<sequence>MIEWGSVVVAAERSDGSIVFRFGDPDLEVAAEVSGDGAGESRQSDSDDDLLMIAEASERAALGESESGDTAMGGEELEIMESVNLVNLETRTGVAETSDSESDLVAGDGFVDSEEKSFDGEEEDVDSGQAQMFGMEEGESQREDGGLSSDSVKQMSICTMDDEPVGVREAAGFYEYKQKMVEALNNSMVASAETFLEQPTTSEVVPAKTPIMEKEFTPPISFQQENTKGDEQHNETTESTTSTLSQMPHTGSSSDPNTELALSSPRLFLSSGAAILPHPSKALTGGEDAYFVAHENWLGVADGVGQWSLEGINAGLYARELMDNCARFVSELQTVPGTKPEEVLIQGAAVTRSPGSSTAVVSFCDGQVLHVANLGDSGFIIIRNGAVFKRSTPMLYGFNFPLQIQRGDDAAPLIETYAIDLHAGDVIITATDGLFDNLYEQEIAAIVSKSLQASLSPSEIAEFLTKRAQDIGKSASSRSPFADAAHAAGYSGYTGGKLDDVTVIVSIVQSS</sequence>
<feature type="compositionally biased region" description="Basic and acidic residues" evidence="4">
    <location>
        <begin position="227"/>
        <end position="236"/>
    </location>
</feature>
<dbReference type="InterPro" id="IPR036457">
    <property type="entry name" value="PPM-type-like_dom_sf"/>
</dbReference>
<dbReference type="CDD" id="cd00143">
    <property type="entry name" value="PP2Cc"/>
    <property type="match status" value="1"/>
</dbReference>
<comment type="similarity">
    <text evidence="3">Belongs to the PP2C family.</text>
</comment>
<keyword evidence="3" id="KW-0904">Protein phosphatase</keyword>
<evidence type="ECO:0000256" key="4">
    <source>
        <dbReference type="SAM" id="MobiDB-lite"/>
    </source>
</evidence>
<accession>A0AAV9EMJ2</accession>
<evidence type="ECO:0000256" key="2">
    <source>
        <dbReference type="ARBA" id="ARBA00048336"/>
    </source>
</evidence>
<dbReference type="Gene3D" id="3.60.40.10">
    <property type="entry name" value="PPM-type phosphatase domain"/>
    <property type="match status" value="2"/>
</dbReference>
<dbReference type="PANTHER" id="PTHR12320:SF1">
    <property type="entry name" value="PROTEIN PHOSPHATASE PTC7 HOMOLOG"/>
    <property type="match status" value="1"/>
</dbReference>
<protein>
    <recommendedName>
        <fullName evidence="3">Protein phosphatase</fullName>
        <ecNumber evidence="3">3.1.3.16</ecNumber>
    </recommendedName>
</protein>
<dbReference type="AlphaFoldDB" id="A0AAV9EMJ2"/>
<dbReference type="EC" id="3.1.3.16" evidence="3"/>
<proteinExistence type="inferred from homology"/>
<feature type="region of interest" description="Disordered" evidence="4">
    <location>
        <begin position="219"/>
        <end position="260"/>
    </location>
</feature>
<feature type="compositionally biased region" description="Polar residues" evidence="4">
    <location>
        <begin position="244"/>
        <end position="260"/>
    </location>
</feature>
<feature type="domain" description="PPM-type phosphatase" evidence="5">
    <location>
        <begin position="270"/>
        <end position="508"/>
    </location>
</feature>
<dbReference type="PANTHER" id="PTHR12320">
    <property type="entry name" value="PROTEIN PHOSPHATASE 2C"/>
    <property type="match status" value="1"/>
</dbReference>
<evidence type="ECO:0000256" key="3">
    <source>
        <dbReference type="RuleBase" id="RU366020"/>
    </source>
</evidence>
<evidence type="ECO:0000313" key="6">
    <source>
        <dbReference type="EMBL" id="KAK1314681.1"/>
    </source>
</evidence>
<comment type="caution">
    <text evidence="6">The sequence shown here is derived from an EMBL/GenBank/DDBJ whole genome shotgun (WGS) entry which is preliminary data.</text>
</comment>
<dbReference type="InterPro" id="IPR039123">
    <property type="entry name" value="PPTC7"/>
</dbReference>
<keyword evidence="3" id="KW-0460">Magnesium</keyword>
<keyword evidence="7" id="KW-1185">Reference proteome</keyword>
<keyword evidence="3" id="KW-0464">Manganese</keyword>
<reference evidence="6" key="2">
    <citation type="submission" date="2023-06" db="EMBL/GenBank/DDBJ databases">
        <authorList>
            <person name="Ma L."/>
            <person name="Liu K.-W."/>
            <person name="Li Z."/>
            <person name="Hsiao Y.-Y."/>
            <person name="Qi Y."/>
            <person name="Fu T."/>
            <person name="Tang G."/>
            <person name="Zhang D."/>
            <person name="Sun W.-H."/>
            <person name="Liu D.-K."/>
            <person name="Li Y."/>
            <person name="Chen G.-Z."/>
            <person name="Liu X.-D."/>
            <person name="Liao X.-Y."/>
            <person name="Jiang Y.-T."/>
            <person name="Yu X."/>
            <person name="Hao Y."/>
            <person name="Huang J."/>
            <person name="Zhao X.-W."/>
            <person name="Ke S."/>
            <person name="Chen Y.-Y."/>
            <person name="Wu W.-L."/>
            <person name="Hsu J.-L."/>
            <person name="Lin Y.-F."/>
            <person name="Huang M.-D."/>
            <person name="Li C.-Y."/>
            <person name="Huang L."/>
            <person name="Wang Z.-W."/>
            <person name="Zhao X."/>
            <person name="Zhong W.-Y."/>
            <person name="Peng D.-H."/>
            <person name="Ahmad S."/>
            <person name="Lan S."/>
            <person name="Zhang J.-S."/>
            <person name="Tsai W.-C."/>
            <person name="Van De Peer Y."/>
            <person name="Liu Z.-J."/>
        </authorList>
    </citation>
    <scope>NUCLEOTIDE SEQUENCE</scope>
    <source>
        <strain evidence="6">CP</strain>
        <tissue evidence="6">Leaves</tissue>
    </source>
</reference>
<organism evidence="6 7">
    <name type="scientific">Acorus calamus</name>
    <name type="common">Sweet flag</name>
    <dbReference type="NCBI Taxonomy" id="4465"/>
    <lineage>
        <taxon>Eukaryota</taxon>
        <taxon>Viridiplantae</taxon>
        <taxon>Streptophyta</taxon>
        <taxon>Embryophyta</taxon>
        <taxon>Tracheophyta</taxon>
        <taxon>Spermatophyta</taxon>
        <taxon>Magnoliopsida</taxon>
        <taxon>Liliopsida</taxon>
        <taxon>Acoraceae</taxon>
        <taxon>Acorus</taxon>
    </lineage>
</organism>
<dbReference type="PROSITE" id="PS51746">
    <property type="entry name" value="PPM_2"/>
    <property type="match status" value="1"/>
</dbReference>
<comment type="catalytic activity">
    <reaction evidence="2 3">
        <text>O-phospho-L-threonyl-[protein] + H2O = L-threonyl-[protein] + phosphate</text>
        <dbReference type="Rhea" id="RHEA:47004"/>
        <dbReference type="Rhea" id="RHEA-COMP:11060"/>
        <dbReference type="Rhea" id="RHEA-COMP:11605"/>
        <dbReference type="ChEBI" id="CHEBI:15377"/>
        <dbReference type="ChEBI" id="CHEBI:30013"/>
        <dbReference type="ChEBI" id="CHEBI:43474"/>
        <dbReference type="ChEBI" id="CHEBI:61977"/>
        <dbReference type="EC" id="3.1.3.16"/>
    </reaction>
</comment>